<feature type="region of interest" description="Disordered" evidence="5">
    <location>
        <begin position="1"/>
        <end position="27"/>
    </location>
</feature>
<feature type="domain" description="HTH merR-type" evidence="6">
    <location>
        <begin position="26"/>
        <end position="90"/>
    </location>
</feature>
<dbReference type="Proteomes" id="UP000000329">
    <property type="component" value="Chromosome"/>
</dbReference>
<dbReference type="InterPro" id="IPR000551">
    <property type="entry name" value="MerR-type_HTH_dom"/>
</dbReference>
<evidence type="ECO:0000313" key="7">
    <source>
        <dbReference type="EMBL" id="ADJ61941.1"/>
    </source>
</evidence>
<keyword evidence="3" id="KW-0238">DNA-binding</keyword>
<evidence type="ECO:0000313" key="8">
    <source>
        <dbReference type="Proteomes" id="UP000000329"/>
    </source>
</evidence>
<dbReference type="AlphaFoldDB" id="D8IX66"/>
<dbReference type="HOGENOM" id="CLU_849093_0_0_4"/>
<dbReference type="OrthoDB" id="9800334at2"/>
<dbReference type="GO" id="GO:0003700">
    <property type="term" value="F:DNA-binding transcription factor activity"/>
    <property type="evidence" value="ECO:0007669"/>
    <property type="project" value="InterPro"/>
</dbReference>
<dbReference type="GeneID" id="29393524"/>
<evidence type="ECO:0000256" key="5">
    <source>
        <dbReference type="SAM" id="MobiDB-lite"/>
    </source>
</evidence>
<evidence type="ECO:0000256" key="4">
    <source>
        <dbReference type="ARBA" id="ARBA00023163"/>
    </source>
</evidence>
<dbReference type="PANTHER" id="PTHR30204">
    <property type="entry name" value="REDOX-CYCLING DRUG-SENSING TRANSCRIPTIONAL ACTIVATOR SOXR"/>
    <property type="match status" value="1"/>
</dbReference>
<keyword evidence="4" id="KW-0804">Transcription</keyword>
<dbReference type="Gene3D" id="1.10.1660.10">
    <property type="match status" value="1"/>
</dbReference>
<protein>
    <recommendedName>
        <fullName evidence="6">HTH merR-type domain-containing protein</fullName>
    </recommendedName>
</protein>
<dbReference type="Pfam" id="PF13411">
    <property type="entry name" value="MerR_1"/>
    <property type="match status" value="1"/>
</dbReference>
<dbReference type="CDD" id="cd01104">
    <property type="entry name" value="HTH_MlrA-CarA"/>
    <property type="match status" value="1"/>
</dbReference>
<dbReference type="SUPFAM" id="SSF46955">
    <property type="entry name" value="Putative DNA-binding domain"/>
    <property type="match status" value="1"/>
</dbReference>
<dbReference type="InterPro" id="IPR047057">
    <property type="entry name" value="MerR_fam"/>
</dbReference>
<dbReference type="InterPro" id="IPR009061">
    <property type="entry name" value="DNA-bd_dom_put_sf"/>
</dbReference>
<feature type="compositionally biased region" description="Low complexity" evidence="5">
    <location>
        <begin position="1"/>
        <end position="15"/>
    </location>
</feature>
<dbReference type="EMBL" id="CP002039">
    <property type="protein sequence ID" value="ADJ61941.1"/>
    <property type="molecule type" value="Genomic_DNA"/>
</dbReference>
<keyword evidence="1" id="KW-0678">Repressor</keyword>
<dbReference type="GO" id="GO:0003677">
    <property type="term" value="F:DNA binding"/>
    <property type="evidence" value="ECO:0007669"/>
    <property type="project" value="UniProtKB-KW"/>
</dbReference>
<name>D8IX66_HERSS</name>
<dbReference type="RefSeq" id="WP_013232460.1">
    <property type="nucleotide sequence ID" value="NC_014323.1"/>
</dbReference>
<organism evidence="7 8">
    <name type="scientific">Herbaspirillum seropedicae (strain SmR1)</name>
    <dbReference type="NCBI Taxonomy" id="757424"/>
    <lineage>
        <taxon>Bacteria</taxon>
        <taxon>Pseudomonadati</taxon>
        <taxon>Pseudomonadota</taxon>
        <taxon>Betaproteobacteria</taxon>
        <taxon>Burkholderiales</taxon>
        <taxon>Oxalobacteraceae</taxon>
        <taxon>Herbaspirillum</taxon>
    </lineage>
</organism>
<sequence length="347" mass="37767">MTEPIPTAPTSSTSSPEEKGPAPLRRTGAVARMLRMPVATLRVWERRYALTQGQLSPSGQRLYSEADVRRLALIRQLTELGHAIGSLAGLDMEQLQQVAATHAELHAGRPTPPEAVQGRWRLAVIGSTLAQRLDKPGLLQRLGRPLQLLGPFENIEQAAMALKREEVDALLLHEPQLHAGWLGALESSAPALSGLPMAVLYGFASEAVCETLAAVGISLLRAPQPDVVILQWLRGLVALSSPAREEMAAGTVLPPRRWSDNQLIAFANQSTTVACECPRHVAELLMQLSQFERYSAQCANRNVADAQLHQYLQQLTSESRQRFEMALTRIAEHEGLIAEGATSAELG</sequence>
<keyword evidence="2" id="KW-0805">Transcription regulation</keyword>
<gene>
    <name evidence="7" type="ordered locus">Hsero_0416</name>
</gene>
<dbReference type="PANTHER" id="PTHR30204:SF69">
    <property type="entry name" value="MERR-FAMILY TRANSCRIPTIONAL REGULATOR"/>
    <property type="match status" value="1"/>
</dbReference>
<evidence type="ECO:0000259" key="6">
    <source>
        <dbReference type="PROSITE" id="PS50937"/>
    </source>
</evidence>
<evidence type="ECO:0000256" key="2">
    <source>
        <dbReference type="ARBA" id="ARBA00023015"/>
    </source>
</evidence>
<dbReference type="STRING" id="757424.Hsero_0416"/>
<evidence type="ECO:0000256" key="1">
    <source>
        <dbReference type="ARBA" id="ARBA00022491"/>
    </source>
</evidence>
<dbReference type="KEGG" id="hse:Hsero_0416"/>
<reference evidence="7 8" key="1">
    <citation type="submission" date="2010-04" db="EMBL/GenBank/DDBJ databases">
        <title>The genome of Herbaspirillum seropedicae SmR1, an endophytic, nitrogen-fixing, plant-growth promoting beta-Proteobacteria.</title>
        <authorList>
            <person name="Pedrosa F.O."/>
            <person name="Monteiro R.A."/>
            <person name="Wassem R."/>
            <person name="Cruz L.M."/>
            <person name="Ayub R.A."/>
            <person name="Colauto N.B."/>
            <person name="Fernandez M.A."/>
            <person name="Fungaro M.H.P."/>
            <person name="Grisard E.C."/>
            <person name="Hungria M."/>
            <person name="Madeira H.M.F."/>
            <person name="Nodari R.O."/>
            <person name="Osaku C.A."/>
            <person name="Petzl-Erler M.L."/>
            <person name="Terenzi H."/>
            <person name="Vieira L.G.E."/>
            <person name="Almeida M.I.M."/>
            <person name="Alves L.R."/>
            <person name="Arantes O.M.N."/>
            <person name="Balsanelli E."/>
            <person name="Barcellos F.G."/>
            <person name="Baura V.A."/>
            <person name="Binde D.R."/>
            <person name="Campo R.J."/>
            <person name="Chubatsu L.S."/>
            <person name="Chueire L.M.O."/>
            <person name="Ciferri R.R."/>
            <person name="Correa L.C."/>
            <person name="da Conceicao Silva J.L."/>
            <person name="Dabul A.N.G."/>
            <person name="Dambros B.P."/>
            <person name="Faoro H."/>
            <person name="Favetti A."/>
            <person name="Friedermann G."/>
            <person name="Furlaneto M.C."/>
            <person name="Gasques L.S."/>
            <person name="Gimenes C.C.T."/>
            <person name="Gioppo N.M.R."/>
            <person name="Glienke-Blanco C."/>
            <person name="Godoy L.P."/>
            <person name="Guerra M.P."/>
            <person name="Karp S."/>
            <person name="Kava-Cordeiro V."/>
            <person name="Margarido V.P."/>
            <person name="Mathioni S.M."/>
            <person name="Menck-Soares M.A."/>
            <person name="Murace N.K."/>
            <person name="Nicolas M.F."/>
            <person name="Oliveira C.E.C."/>
            <person name="Pagnan N.A.B."/>
            <person name="Pamphile J.A."/>
            <person name="Patussi E.V."/>
            <person name="Pereira L.F.P."/>
            <person name="Pereira-Ferrari L."/>
            <person name="Pinto F.G.S."/>
            <person name="Precoma C."/>
            <person name="Prioli A.J."/>
            <person name="Prioli S.M.A.P."/>
            <person name="Raittz R.T."/>
            <person name="Ramos H.J.O."/>
            <person name="Ribeiro E.M.S.F."/>
            <person name="Rigo L.U."/>
            <person name="Rocha C.L.M.S.C."/>
            <person name="Rocha S.N."/>
            <person name="Santos K."/>
            <person name="Satori D."/>
            <person name="Silva A.G."/>
            <person name="Simao R.C.G."/>
            <person name="Soares M.A.M."/>
            <person name="Souza E.M."/>
            <person name="Steffens M.B.R."/>
            <person name="Steindel M."/>
            <person name="Tadra-Sfeir M.Z."/>
            <person name="Takahashi E.K."/>
            <person name="Torres R.A."/>
            <person name="Valle J.S."/>
            <person name="Vernal J.I."/>
            <person name="Vilas-Boas L.A."/>
            <person name="Watanabe M.A.E."/>
            <person name="Weiss V.A."/>
            <person name="Yates M.A."/>
            <person name="Souza E.M."/>
        </authorList>
    </citation>
    <scope>NUCLEOTIDE SEQUENCE [LARGE SCALE GENOMIC DNA]</scope>
    <source>
        <strain evidence="7 8">SmR1</strain>
    </source>
</reference>
<accession>D8IX66</accession>
<dbReference type="PROSITE" id="PS50937">
    <property type="entry name" value="HTH_MERR_2"/>
    <property type="match status" value="1"/>
</dbReference>
<evidence type="ECO:0000256" key="3">
    <source>
        <dbReference type="ARBA" id="ARBA00023125"/>
    </source>
</evidence>
<keyword evidence="8" id="KW-1185">Reference proteome</keyword>
<dbReference type="SMART" id="SM00422">
    <property type="entry name" value="HTH_MERR"/>
    <property type="match status" value="1"/>
</dbReference>
<proteinExistence type="predicted"/>
<dbReference type="eggNOG" id="COG0789">
    <property type="taxonomic scope" value="Bacteria"/>
</dbReference>